<comment type="caution">
    <text evidence="4">The sequence shown here is derived from an EMBL/GenBank/DDBJ whole genome shotgun (WGS) entry which is preliminary data.</text>
</comment>
<feature type="transmembrane region" description="Helical" evidence="1">
    <location>
        <begin position="374"/>
        <end position="394"/>
    </location>
</feature>
<keyword evidence="5" id="KW-1185">Reference proteome</keyword>
<dbReference type="GO" id="GO:0016020">
    <property type="term" value="C:membrane"/>
    <property type="evidence" value="ECO:0007669"/>
    <property type="project" value="TreeGrafter"/>
</dbReference>
<feature type="transmembrane region" description="Helical" evidence="1">
    <location>
        <begin position="266"/>
        <end position="288"/>
    </location>
</feature>
<organism evidence="4 5">
    <name type="scientific">Pseudosporangium ferrugineum</name>
    <dbReference type="NCBI Taxonomy" id="439699"/>
    <lineage>
        <taxon>Bacteria</taxon>
        <taxon>Bacillati</taxon>
        <taxon>Actinomycetota</taxon>
        <taxon>Actinomycetes</taxon>
        <taxon>Micromonosporales</taxon>
        <taxon>Micromonosporaceae</taxon>
        <taxon>Pseudosporangium</taxon>
    </lineage>
</organism>
<feature type="domain" description="SGNH" evidence="3">
    <location>
        <begin position="460"/>
        <end position="691"/>
    </location>
</feature>
<feature type="transmembrane region" description="Helical" evidence="1">
    <location>
        <begin position="332"/>
        <end position="353"/>
    </location>
</feature>
<name>A0A2T0S3C6_9ACTN</name>
<gene>
    <name evidence="4" type="ORF">CLV70_10975</name>
</gene>
<dbReference type="InterPro" id="IPR050879">
    <property type="entry name" value="Acyltransferase_3"/>
</dbReference>
<feature type="domain" description="Acyltransferase 3" evidence="2">
    <location>
        <begin position="8"/>
        <end position="351"/>
    </location>
</feature>
<feature type="transmembrane region" description="Helical" evidence="1">
    <location>
        <begin position="74"/>
        <end position="94"/>
    </location>
</feature>
<dbReference type="InterPro" id="IPR002656">
    <property type="entry name" value="Acyl_transf_3_dom"/>
</dbReference>
<evidence type="ECO:0000313" key="5">
    <source>
        <dbReference type="Proteomes" id="UP000239209"/>
    </source>
</evidence>
<dbReference type="PANTHER" id="PTHR23028">
    <property type="entry name" value="ACETYLTRANSFERASE"/>
    <property type="match status" value="1"/>
</dbReference>
<sequence>MKAGFRGDIQGLRAVAVVAVLLWHAELTWLPGGFVGVDVFFVISGYLVTRMLTGQFRETGRLSLTDFYARRARRLLPAACVVLLSTLVLTRLFLPSLRWSDTAWDVLASSLGAVNWRLAARATDYLSQDAAPSIVQHYWSLSVETQFYLVWPLLVLVVVLAWARYARARHDHARVGRNSLQVWLTVAFAAVFAASLAESVRATATDPGTAYFATTTRVWELALGGILAVAAPWLRRLPAVAAAGLGWLGVAAIGYAVAAYSSTTAFPGHAALLPTLGAAGIIACGATAGRKGPALLLDTAPLRFVGALSYSIYLWHWPLLTLAEARYGPMPVAASVCVALASVLPAWLTYRLVENPVRRDRRWHRTPAAALRSGVLATGATVAAVLIFLQLFVWPTAWRATTVDTLAAGTAAAAGERIGAEVLRDPPGGDRRGAPVDRVARLLPDTTAIRLDVPESYARKCHQDDRGDAPLRCEYGHRTGRFTVALVGDSHATQWVPALEGAATRRHWRLITYTKSACPFAAMEVAHPVHKPYDTCLRWNGNVLAKLLADPPDLVVVSGSSYEVVRDGEILGAGESVSASAEGLRSHLRALTAASVPVVVLRDTPHPHRDLAECVSAHRNRLTACAYDRASSEGGADQLAAVQGMAGVRLVDLSDAICPTDPCAAVIGRVVVYRDSNHLSATYARTLADRLGDALVARKR</sequence>
<keyword evidence="1" id="KW-0472">Membrane</keyword>
<feature type="transmembrane region" description="Helical" evidence="1">
    <location>
        <begin position="241"/>
        <end position="260"/>
    </location>
</feature>
<keyword evidence="1" id="KW-0812">Transmembrane</keyword>
<feature type="transmembrane region" description="Helical" evidence="1">
    <location>
        <begin position="178"/>
        <end position="197"/>
    </location>
</feature>
<feature type="transmembrane region" description="Helical" evidence="1">
    <location>
        <begin position="35"/>
        <end position="53"/>
    </location>
</feature>
<evidence type="ECO:0000313" key="4">
    <source>
        <dbReference type="EMBL" id="PRY27921.1"/>
    </source>
</evidence>
<dbReference type="GO" id="GO:0009103">
    <property type="term" value="P:lipopolysaccharide biosynthetic process"/>
    <property type="evidence" value="ECO:0007669"/>
    <property type="project" value="TreeGrafter"/>
</dbReference>
<dbReference type="RefSeq" id="WP_106128035.1">
    <property type="nucleotide sequence ID" value="NZ_PVZG01000009.1"/>
</dbReference>
<keyword evidence="1" id="KW-1133">Transmembrane helix</keyword>
<evidence type="ECO:0000259" key="3">
    <source>
        <dbReference type="Pfam" id="PF19040"/>
    </source>
</evidence>
<dbReference type="PANTHER" id="PTHR23028:SF53">
    <property type="entry name" value="ACYL_TRANSF_3 DOMAIN-CONTAINING PROTEIN"/>
    <property type="match status" value="1"/>
</dbReference>
<dbReference type="Proteomes" id="UP000239209">
    <property type="component" value="Unassembled WGS sequence"/>
</dbReference>
<reference evidence="4 5" key="1">
    <citation type="submission" date="2018-03" db="EMBL/GenBank/DDBJ databases">
        <title>Genomic Encyclopedia of Archaeal and Bacterial Type Strains, Phase II (KMG-II): from individual species to whole genera.</title>
        <authorList>
            <person name="Goeker M."/>
        </authorList>
    </citation>
    <scope>NUCLEOTIDE SEQUENCE [LARGE SCALE GENOMIC DNA]</scope>
    <source>
        <strain evidence="4 5">DSM 45348</strain>
    </source>
</reference>
<dbReference type="AlphaFoldDB" id="A0A2T0S3C6"/>
<feature type="transmembrane region" description="Helical" evidence="1">
    <location>
        <begin position="148"/>
        <end position="166"/>
    </location>
</feature>
<dbReference type="Pfam" id="PF19040">
    <property type="entry name" value="SGNH"/>
    <property type="match status" value="1"/>
</dbReference>
<dbReference type="GO" id="GO:0016747">
    <property type="term" value="F:acyltransferase activity, transferring groups other than amino-acyl groups"/>
    <property type="evidence" value="ECO:0007669"/>
    <property type="project" value="InterPro"/>
</dbReference>
<dbReference type="Pfam" id="PF01757">
    <property type="entry name" value="Acyl_transf_3"/>
    <property type="match status" value="1"/>
</dbReference>
<dbReference type="SUPFAM" id="SSF52266">
    <property type="entry name" value="SGNH hydrolase"/>
    <property type="match status" value="1"/>
</dbReference>
<feature type="transmembrane region" description="Helical" evidence="1">
    <location>
        <begin position="300"/>
        <end position="320"/>
    </location>
</feature>
<dbReference type="InterPro" id="IPR043968">
    <property type="entry name" value="SGNH"/>
</dbReference>
<evidence type="ECO:0000259" key="2">
    <source>
        <dbReference type="Pfam" id="PF01757"/>
    </source>
</evidence>
<proteinExistence type="predicted"/>
<accession>A0A2T0S3C6</accession>
<protein>
    <submittedName>
        <fullName evidence="4">Peptidoglycan/LPS O-acetylase OafA/YrhL</fullName>
    </submittedName>
</protein>
<dbReference type="EMBL" id="PVZG01000009">
    <property type="protein sequence ID" value="PRY27921.1"/>
    <property type="molecule type" value="Genomic_DNA"/>
</dbReference>
<evidence type="ECO:0000256" key="1">
    <source>
        <dbReference type="SAM" id="Phobius"/>
    </source>
</evidence>
<feature type="transmembrane region" description="Helical" evidence="1">
    <location>
        <begin position="217"/>
        <end position="234"/>
    </location>
</feature>
<dbReference type="OrthoDB" id="3404679at2"/>